<dbReference type="InterPro" id="IPR010730">
    <property type="entry name" value="HET"/>
</dbReference>
<name>A0A163BU95_DIDRA</name>
<comment type="caution">
    <text evidence="2">The sequence shown here is derived from an EMBL/GenBank/DDBJ whole genome shotgun (WGS) entry which is preliminary data.</text>
</comment>
<dbReference type="Proteomes" id="UP000076837">
    <property type="component" value="Unassembled WGS sequence"/>
</dbReference>
<dbReference type="Pfam" id="PF06985">
    <property type="entry name" value="HET"/>
    <property type="match status" value="1"/>
</dbReference>
<accession>A0A163BU95</accession>
<reference evidence="2 3" key="1">
    <citation type="journal article" date="2016" name="Sci. Rep.">
        <title>Draft genome sequencing and secretome analysis of fungal phytopathogen Ascochyta rabiei provides insight into the necrotrophic effector repertoire.</title>
        <authorList>
            <person name="Verma S."/>
            <person name="Gazara R.K."/>
            <person name="Nizam S."/>
            <person name="Parween S."/>
            <person name="Chattopadhyay D."/>
            <person name="Verma P.K."/>
        </authorList>
    </citation>
    <scope>NUCLEOTIDE SEQUENCE [LARGE SCALE GENOMIC DNA]</scope>
    <source>
        <strain evidence="2 3">ArDII</strain>
    </source>
</reference>
<dbReference type="PANTHER" id="PTHR10622:SF13">
    <property type="entry name" value="NACHT DOMAIN-CONTAINING PROTEIN"/>
    <property type="match status" value="1"/>
</dbReference>
<keyword evidence="3" id="KW-1185">Reference proteome</keyword>
<evidence type="ECO:0000259" key="1">
    <source>
        <dbReference type="Pfam" id="PF06985"/>
    </source>
</evidence>
<protein>
    <recommendedName>
        <fullName evidence="1">Heterokaryon incompatibility domain-containing protein</fullName>
    </recommendedName>
</protein>
<sequence>MKARGKSKAGYQKLHFCANQAAKDGLRYFWVDTCCIDKGSSAELQEAINSMFRWYQRSAKCYVYLADVSSDKMRMDSSGHALFSQRPWRQAFLKSRWFKRGWTLQELLAPRLVEFFSVEGEWLALLERDENISIDKSTANPEDQLQEQAMRRLWEEATSKNLNRSENYSHVAVLLVKWAEELDELKTRSELEELAAVFREQFHFHTETVELNVASKPQLQLHRRISTFAAENDGPNSLMIVYYTGNGVYRELENYLQLFASIVPVMGGGLKDAHVNWQKAEKILRSEDIDADVLTILDTCYASNSMHNRSSGGNGYSEGKSTNSSRRMELLSACPIDQTTASPGPWSFTRALIDTLRDLVRERGDKSFSTFYLNQRICMDVRRHETPSHLWRLLPNDQSISLAPIGTSECLRASSPPLAQLKLSFGLRDQSLNEKQVEFLAHCLTKALQNQTVVSVRKIDWLRLEPTPLFQFERWTVIIIALLRWKKAVLTKRGERQ</sequence>
<gene>
    <name evidence="2" type="ORF">ST47_g6873</name>
</gene>
<proteinExistence type="predicted"/>
<dbReference type="AlphaFoldDB" id="A0A163BU95"/>
<evidence type="ECO:0000313" key="3">
    <source>
        <dbReference type="Proteomes" id="UP000076837"/>
    </source>
</evidence>
<organism evidence="2 3">
    <name type="scientific">Didymella rabiei</name>
    <name type="common">Chickpea ascochyta blight fungus</name>
    <name type="synonym">Mycosphaerella rabiei</name>
    <dbReference type="NCBI Taxonomy" id="5454"/>
    <lineage>
        <taxon>Eukaryota</taxon>
        <taxon>Fungi</taxon>
        <taxon>Dikarya</taxon>
        <taxon>Ascomycota</taxon>
        <taxon>Pezizomycotina</taxon>
        <taxon>Dothideomycetes</taxon>
        <taxon>Pleosporomycetidae</taxon>
        <taxon>Pleosporales</taxon>
        <taxon>Pleosporineae</taxon>
        <taxon>Didymellaceae</taxon>
        <taxon>Ascochyta</taxon>
    </lineage>
</organism>
<evidence type="ECO:0000313" key="2">
    <source>
        <dbReference type="EMBL" id="KZM21996.1"/>
    </source>
</evidence>
<dbReference type="PANTHER" id="PTHR10622">
    <property type="entry name" value="HET DOMAIN-CONTAINING PROTEIN"/>
    <property type="match status" value="1"/>
</dbReference>
<feature type="domain" description="Heterokaryon incompatibility" evidence="1">
    <location>
        <begin position="19"/>
        <end position="106"/>
    </location>
</feature>
<dbReference type="EMBL" id="JYNV01000230">
    <property type="protein sequence ID" value="KZM21996.1"/>
    <property type="molecule type" value="Genomic_DNA"/>
</dbReference>
<dbReference type="STRING" id="5454.A0A163BU95"/>